<accession>A0ABS8SGC2</accession>
<protein>
    <submittedName>
        <fullName evidence="1">Uncharacterized protein</fullName>
    </submittedName>
</protein>
<feature type="non-terminal residue" evidence="1">
    <location>
        <position position="68"/>
    </location>
</feature>
<name>A0ABS8SGC2_DATST</name>
<organism evidence="1 2">
    <name type="scientific">Datura stramonium</name>
    <name type="common">Jimsonweed</name>
    <name type="synonym">Common thornapple</name>
    <dbReference type="NCBI Taxonomy" id="4076"/>
    <lineage>
        <taxon>Eukaryota</taxon>
        <taxon>Viridiplantae</taxon>
        <taxon>Streptophyta</taxon>
        <taxon>Embryophyta</taxon>
        <taxon>Tracheophyta</taxon>
        <taxon>Spermatophyta</taxon>
        <taxon>Magnoliopsida</taxon>
        <taxon>eudicotyledons</taxon>
        <taxon>Gunneridae</taxon>
        <taxon>Pentapetalae</taxon>
        <taxon>asterids</taxon>
        <taxon>lamiids</taxon>
        <taxon>Solanales</taxon>
        <taxon>Solanaceae</taxon>
        <taxon>Solanoideae</taxon>
        <taxon>Datureae</taxon>
        <taxon>Datura</taxon>
    </lineage>
</organism>
<dbReference type="EMBL" id="JACEIK010000464">
    <property type="protein sequence ID" value="MCD7457614.1"/>
    <property type="molecule type" value="Genomic_DNA"/>
</dbReference>
<reference evidence="1 2" key="1">
    <citation type="journal article" date="2021" name="BMC Genomics">
        <title>Datura genome reveals duplications of psychoactive alkaloid biosynthetic genes and high mutation rate following tissue culture.</title>
        <authorList>
            <person name="Rajewski A."/>
            <person name="Carter-House D."/>
            <person name="Stajich J."/>
            <person name="Litt A."/>
        </authorList>
    </citation>
    <scope>NUCLEOTIDE SEQUENCE [LARGE SCALE GENOMIC DNA]</scope>
    <source>
        <strain evidence="1">AR-01</strain>
    </source>
</reference>
<proteinExistence type="predicted"/>
<sequence>MVAAEVCVVEKENVSVDECSEDVGEERKRFYRGESEIVLGLGEGGVVMVRKLGWRFTDKSPHGPPMLQ</sequence>
<evidence type="ECO:0000313" key="1">
    <source>
        <dbReference type="EMBL" id="MCD7457614.1"/>
    </source>
</evidence>
<comment type="caution">
    <text evidence="1">The sequence shown here is derived from an EMBL/GenBank/DDBJ whole genome shotgun (WGS) entry which is preliminary data.</text>
</comment>
<gene>
    <name evidence="1" type="ORF">HAX54_035522</name>
</gene>
<evidence type="ECO:0000313" key="2">
    <source>
        <dbReference type="Proteomes" id="UP000823775"/>
    </source>
</evidence>
<keyword evidence="2" id="KW-1185">Reference proteome</keyword>
<dbReference type="Proteomes" id="UP000823775">
    <property type="component" value="Unassembled WGS sequence"/>
</dbReference>